<organism evidence="4">
    <name type="scientific">Acyrthosiphon pisum</name>
    <name type="common">Pea aphid</name>
    <dbReference type="NCBI Taxonomy" id="7029"/>
    <lineage>
        <taxon>Eukaryota</taxon>
        <taxon>Metazoa</taxon>
        <taxon>Ecdysozoa</taxon>
        <taxon>Arthropoda</taxon>
        <taxon>Hexapoda</taxon>
        <taxon>Insecta</taxon>
        <taxon>Pterygota</taxon>
        <taxon>Neoptera</taxon>
        <taxon>Paraneoptera</taxon>
        <taxon>Hemiptera</taxon>
        <taxon>Sternorrhyncha</taxon>
        <taxon>Aphidomorpha</taxon>
        <taxon>Aphidoidea</taxon>
        <taxon>Aphididae</taxon>
        <taxon>Macrosiphini</taxon>
        <taxon>Acyrthosiphon</taxon>
    </lineage>
</organism>
<evidence type="ECO:0000259" key="2">
    <source>
        <dbReference type="PROSITE" id="PS50883"/>
    </source>
</evidence>
<dbReference type="PROSITE" id="PS50887">
    <property type="entry name" value="GGDEF"/>
    <property type="match status" value="1"/>
</dbReference>
<accession>A0A8R2HCI0</accession>
<feature type="domain" description="GGDEF" evidence="3">
    <location>
        <begin position="1"/>
        <end position="128"/>
    </location>
</feature>
<dbReference type="PROSITE" id="PS50883">
    <property type="entry name" value="EAL"/>
    <property type="match status" value="1"/>
</dbReference>
<dbReference type="CDD" id="cd01948">
    <property type="entry name" value="EAL"/>
    <property type="match status" value="1"/>
</dbReference>
<name>A0A8R2HCI0_ACYPI</name>
<dbReference type="AlphaFoldDB" id="A0A8R2HCI0"/>
<protein>
    <submittedName>
        <fullName evidence="4">Uncharacterized protein</fullName>
    </submittedName>
</protein>
<evidence type="ECO:0000256" key="1">
    <source>
        <dbReference type="ARBA" id="ARBA00023239"/>
    </source>
</evidence>
<keyword evidence="1" id="KW-0456">Lyase</keyword>
<dbReference type="InterPro" id="IPR043128">
    <property type="entry name" value="Rev_trsase/Diguanyl_cyclase"/>
</dbReference>
<dbReference type="SMART" id="SM00267">
    <property type="entry name" value="GGDEF"/>
    <property type="match status" value="1"/>
</dbReference>
<dbReference type="InterPro" id="IPR029787">
    <property type="entry name" value="Nucleotide_cyclase"/>
</dbReference>
<sequence>MVRLPDFETLRDTHGSVAVQELMYSLVNLLSTFVMRYPSALLARYFHSDFTVLLPHRTLKEADGIASQLVNAIDALPSTAMIDREAFLHIGIVAYRSGQTTEQVIDYAEQATRHATLQGENGWYVYDSQVPEKGRGSVKWRTLLEQVLARGGPRLYQKPAVTVEGEVHHREIMSRIYDGAQELLPAEYMPLVEQLGLAESYDRQQVSRIIPLLAQWPEETLAFPLCVDSILQRSFQRWLRDTLLQCEKSQRRRILIELAEADVCQHIDRLRPVLRLLSGLGCRLAVSKAGLTVVSTSYIKSLQVEIVKLHPGLVRSIDKRDENQLFVQSLTGACAGTRAQVFAASVRTRNEWQTLKERGIHGGQGDFFASPEPIDVGRKKYSRRYRV</sequence>
<dbReference type="PANTHER" id="PTHR33121:SF32">
    <property type="entry name" value="RNASE E SPECIFICITY FACTOR CSRD"/>
    <property type="match status" value="1"/>
</dbReference>
<dbReference type="Pfam" id="PF00563">
    <property type="entry name" value="EAL"/>
    <property type="match status" value="1"/>
</dbReference>
<dbReference type="Gene3D" id="3.20.20.450">
    <property type="entry name" value="EAL domain"/>
    <property type="match status" value="1"/>
</dbReference>
<dbReference type="PANTHER" id="PTHR33121">
    <property type="entry name" value="CYCLIC DI-GMP PHOSPHODIESTERASE PDEF"/>
    <property type="match status" value="1"/>
</dbReference>
<feature type="domain" description="EAL" evidence="2">
    <location>
        <begin position="137"/>
        <end position="385"/>
    </location>
</feature>
<dbReference type="InterPro" id="IPR035919">
    <property type="entry name" value="EAL_sf"/>
</dbReference>
<dbReference type="SUPFAM" id="SSF141868">
    <property type="entry name" value="EAL domain-like"/>
    <property type="match status" value="1"/>
</dbReference>
<evidence type="ECO:0000313" key="4">
    <source>
        <dbReference type="EnsemblMetazoa" id="XP_016664706.1"/>
    </source>
</evidence>
<reference evidence="4" key="1">
    <citation type="submission" date="2022-06" db="UniProtKB">
        <authorList>
            <consortium name="EnsemblMetazoa"/>
        </authorList>
    </citation>
    <scope>IDENTIFICATION</scope>
</reference>
<dbReference type="GO" id="GO:0016829">
    <property type="term" value="F:lyase activity"/>
    <property type="evidence" value="ECO:0007669"/>
    <property type="project" value="UniProtKB-KW"/>
</dbReference>
<dbReference type="EnsemblMetazoa" id="XM_016809217.1">
    <property type="protein sequence ID" value="XP_016664706.1"/>
    <property type="gene ID" value="LOC107885568"/>
</dbReference>
<proteinExistence type="predicted"/>
<dbReference type="InterPro" id="IPR001633">
    <property type="entry name" value="EAL_dom"/>
</dbReference>
<evidence type="ECO:0000259" key="3">
    <source>
        <dbReference type="PROSITE" id="PS50887"/>
    </source>
</evidence>
<dbReference type="InterPro" id="IPR050706">
    <property type="entry name" value="Cyclic-di-GMP_PDE-like"/>
</dbReference>
<dbReference type="GO" id="GO:0071111">
    <property type="term" value="F:cyclic-guanylate-specific phosphodiesterase activity"/>
    <property type="evidence" value="ECO:0007669"/>
    <property type="project" value="InterPro"/>
</dbReference>
<dbReference type="InterPro" id="IPR000160">
    <property type="entry name" value="GGDEF_dom"/>
</dbReference>
<dbReference type="Pfam" id="PF00990">
    <property type="entry name" value="GGDEF"/>
    <property type="match status" value="1"/>
</dbReference>
<dbReference type="SUPFAM" id="SSF55073">
    <property type="entry name" value="Nucleotide cyclase"/>
    <property type="match status" value="1"/>
</dbReference>
<dbReference type="Gene3D" id="3.30.70.270">
    <property type="match status" value="1"/>
</dbReference>
<dbReference type="SMART" id="SM00052">
    <property type="entry name" value="EAL"/>
    <property type="match status" value="1"/>
</dbReference>